<keyword evidence="1 4" id="KW-0378">Hydrolase</keyword>
<accession>A0A0K8MAD6</accession>
<feature type="domain" description="Inosine/uridine-preferring nucleoside hydrolase" evidence="3">
    <location>
        <begin position="5"/>
        <end position="299"/>
    </location>
</feature>
<evidence type="ECO:0000256" key="2">
    <source>
        <dbReference type="ARBA" id="ARBA00023295"/>
    </source>
</evidence>
<dbReference type="InterPro" id="IPR001910">
    <property type="entry name" value="Inosine/uridine_hydrolase_dom"/>
</dbReference>
<dbReference type="PANTHER" id="PTHR12304:SF4">
    <property type="entry name" value="URIDINE NUCLEOSIDASE"/>
    <property type="match status" value="1"/>
</dbReference>
<evidence type="ECO:0000259" key="3">
    <source>
        <dbReference type="Pfam" id="PF01156"/>
    </source>
</evidence>
<dbReference type="PANTHER" id="PTHR12304">
    <property type="entry name" value="INOSINE-URIDINE PREFERRING NUCLEOSIDE HYDROLASE"/>
    <property type="match status" value="1"/>
</dbReference>
<evidence type="ECO:0000256" key="1">
    <source>
        <dbReference type="ARBA" id="ARBA00022801"/>
    </source>
</evidence>
<proteinExistence type="predicted"/>
<evidence type="ECO:0000313" key="5">
    <source>
        <dbReference type="Proteomes" id="UP000036771"/>
    </source>
</evidence>
<dbReference type="CDD" id="cd02651">
    <property type="entry name" value="nuc_hydro_IU_UC_XIUA"/>
    <property type="match status" value="1"/>
</dbReference>
<dbReference type="OrthoDB" id="9797882at2"/>
<protein>
    <submittedName>
        <fullName evidence="4">Pyrimidine-specific ribonucleoside hydrolase RihA</fullName>
    </submittedName>
</protein>
<organism evidence="4 5">
    <name type="scientific">Caedimonas varicaedens</name>
    <dbReference type="NCBI Taxonomy" id="1629334"/>
    <lineage>
        <taxon>Bacteria</taxon>
        <taxon>Pseudomonadati</taxon>
        <taxon>Pseudomonadota</taxon>
        <taxon>Alphaproteobacteria</taxon>
        <taxon>Holosporales</taxon>
        <taxon>Caedimonadaceae</taxon>
        <taxon>Caedimonas</taxon>
    </lineage>
</organism>
<comment type="caution">
    <text evidence="4">The sequence shown here is derived from an EMBL/GenBank/DDBJ whole genome shotgun (WGS) entry which is preliminary data.</text>
</comment>
<keyword evidence="5" id="KW-1185">Reference proteome</keyword>
<dbReference type="Pfam" id="PF01156">
    <property type="entry name" value="IU_nuc_hydro"/>
    <property type="match status" value="1"/>
</dbReference>
<dbReference type="AlphaFoldDB" id="A0A0K8MAD6"/>
<dbReference type="SUPFAM" id="SSF53590">
    <property type="entry name" value="Nucleoside hydrolase"/>
    <property type="match status" value="1"/>
</dbReference>
<dbReference type="Gene3D" id="3.90.245.10">
    <property type="entry name" value="Ribonucleoside hydrolase-like"/>
    <property type="match status" value="1"/>
</dbReference>
<dbReference type="Proteomes" id="UP000036771">
    <property type="component" value="Unassembled WGS sequence"/>
</dbReference>
<name>A0A0K8MAD6_9PROT</name>
<dbReference type="GO" id="GO:0008477">
    <property type="term" value="F:purine nucleosidase activity"/>
    <property type="evidence" value="ECO:0007669"/>
    <property type="project" value="TreeGrafter"/>
</dbReference>
<dbReference type="STRING" id="1629334.Cva_00033"/>
<keyword evidence="2" id="KW-0326">Glycosidase</keyword>
<dbReference type="InterPro" id="IPR023186">
    <property type="entry name" value="IUNH"/>
</dbReference>
<evidence type="ECO:0000313" key="4">
    <source>
        <dbReference type="EMBL" id="GAO97402.1"/>
    </source>
</evidence>
<reference evidence="4 5" key="1">
    <citation type="submission" date="2015-03" db="EMBL/GenBank/DDBJ databases">
        <title>Caedibacter varicaedens, whole genome shotgun sequence.</title>
        <authorList>
            <person name="Suzuki H."/>
            <person name="Dapper A.L."/>
            <person name="Gibson A.K."/>
            <person name="Jackson C."/>
            <person name="Lee H."/>
            <person name="Pejaver V.R."/>
            <person name="Doak T."/>
            <person name="Lynch M."/>
        </authorList>
    </citation>
    <scope>NUCLEOTIDE SEQUENCE [LARGE SCALE GENOMIC DNA]</scope>
</reference>
<dbReference type="InterPro" id="IPR036452">
    <property type="entry name" value="Ribo_hydro-like"/>
</dbReference>
<dbReference type="GO" id="GO:0005829">
    <property type="term" value="C:cytosol"/>
    <property type="evidence" value="ECO:0007669"/>
    <property type="project" value="TreeGrafter"/>
</dbReference>
<dbReference type="EMBL" id="BBVC01000002">
    <property type="protein sequence ID" value="GAO97402.1"/>
    <property type="molecule type" value="Genomic_DNA"/>
</dbReference>
<sequence length="312" mass="34038">MRRPLIIDCDPGADDAVLILMALASPQDFDVLGITTVSGNAPIHWINKNALKILELSKRTDVKVFGGCGRPILRKPVYAAHVHGESGIDGASLPEPESSIQPQHAVDFIIETLLHSAQKVTLSVSGPMTNIALALIKEPDIAKNIEEIIFMGGSTNGGNITAAAEFNFYVDPHAAYIVVSSGIPMRMIGLNVTHQLVTSEERLRKLNSMGNEVGRQVAGMLTHGVDSDITRLGLLGRSVHDACIAAYMLRPDLFTFKKMNVIVDHSNEASIGASIVNEYPAHIQDHWIWVADTIRADQAFDLIIDLMRTYRD</sequence>
<gene>
    <name evidence="4" type="primary">rihA</name>
    <name evidence="4" type="ORF">Cva_00033</name>
</gene>
<dbReference type="GO" id="GO:0006152">
    <property type="term" value="P:purine nucleoside catabolic process"/>
    <property type="evidence" value="ECO:0007669"/>
    <property type="project" value="TreeGrafter"/>
</dbReference>